<accession>A0A7M2YVQ9</accession>
<reference evidence="1 2" key="1">
    <citation type="submission" date="2018-07" db="EMBL/GenBank/DDBJ databases">
        <title>High-quality-draft genome sequence of Gaiella occulta.</title>
        <authorList>
            <person name="Severino R."/>
            <person name="Froufe H.J.C."/>
            <person name="Rainey F.A."/>
            <person name="Barroso C."/>
            <person name="Albuquerque L."/>
            <person name="Lobo-Da-Cunha A."/>
            <person name="Da Costa M.S."/>
            <person name="Egas C."/>
        </authorList>
    </citation>
    <scope>NUCLEOTIDE SEQUENCE [LARGE SCALE GENOMIC DNA]</scope>
    <source>
        <strain evidence="1 2">F2-233</strain>
    </source>
</reference>
<comment type="caution">
    <text evidence="1">The sequence shown here is derived from an EMBL/GenBank/DDBJ whole genome shotgun (WGS) entry which is preliminary data.</text>
</comment>
<gene>
    <name evidence="1" type="ORF">Gocc_1797</name>
</gene>
<reference evidence="2" key="2">
    <citation type="journal article" date="2019" name="MicrobiologyOpen">
        <title>High-quality draft genome sequence of Gaiella occulta isolated from a 150 meter deep mineral water borehole and comparison with the genome sequences of other deep-branching lineages of the phylum Actinobacteria.</title>
        <authorList>
            <person name="Severino R."/>
            <person name="Froufe H.J.C."/>
            <person name="Barroso C."/>
            <person name="Albuquerque L."/>
            <person name="Lobo-da-Cunha A."/>
            <person name="da Costa M.S."/>
            <person name="Egas C."/>
        </authorList>
    </citation>
    <scope>NUCLEOTIDE SEQUENCE [LARGE SCALE GENOMIC DNA]</scope>
    <source>
        <strain evidence="2">F2-233</strain>
    </source>
</reference>
<dbReference type="Proteomes" id="UP000254134">
    <property type="component" value="Unassembled WGS sequence"/>
</dbReference>
<organism evidence="1 2">
    <name type="scientific">Gaiella occulta</name>
    <dbReference type="NCBI Taxonomy" id="1002870"/>
    <lineage>
        <taxon>Bacteria</taxon>
        <taxon>Bacillati</taxon>
        <taxon>Actinomycetota</taxon>
        <taxon>Thermoleophilia</taxon>
        <taxon>Gaiellales</taxon>
        <taxon>Gaiellaceae</taxon>
        <taxon>Gaiella</taxon>
    </lineage>
</organism>
<protein>
    <submittedName>
        <fullName evidence="1">Uncharacterized protein</fullName>
    </submittedName>
</protein>
<evidence type="ECO:0000313" key="1">
    <source>
        <dbReference type="EMBL" id="RDI74221.1"/>
    </source>
</evidence>
<dbReference type="AlphaFoldDB" id="A0A7M2YVQ9"/>
<proteinExistence type="predicted"/>
<keyword evidence="2" id="KW-1185">Reference proteome</keyword>
<sequence length="32" mass="3550">MADATTYPYERERPPLWLGATKSFASGSEETS</sequence>
<evidence type="ECO:0000313" key="2">
    <source>
        <dbReference type="Proteomes" id="UP000254134"/>
    </source>
</evidence>
<name>A0A7M2YVQ9_9ACTN</name>
<dbReference type="EMBL" id="QQZY01000004">
    <property type="protein sequence ID" value="RDI74221.1"/>
    <property type="molecule type" value="Genomic_DNA"/>
</dbReference>